<dbReference type="HOGENOM" id="CLU_054524_0_1_0"/>
<name>F0SQW1_RUBBR</name>
<organism evidence="4 5">
    <name type="scientific">Rubinisphaera brasiliensis (strain ATCC 49424 / DSM 5305 / JCM 21570 / IAM 15109 / NBRC 103401 / IFAM 1448)</name>
    <name type="common">Planctomyces brasiliensis</name>
    <dbReference type="NCBI Taxonomy" id="756272"/>
    <lineage>
        <taxon>Bacteria</taxon>
        <taxon>Pseudomonadati</taxon>
        <taxon>Planctomycetota</taxon>
        <taxon>Planctomycetia</taxon>
        <taxon>Planctomycetales</taxon>
        <taxon>Planctomycetaceae</taxon>
        <taxon>Rubinisphaera</taxon>
    </lineage>
</organism>
<evidence type="ECO:0000259" key="3">
    <source>
        <dbReference type="Pfam" id="PF02470"/>
    </source>
</evidence>
<dbReference type="eggNOG" id="COG1463">
    <property type="taxonomic scope" value="Bacteria"/>
</dbReference>
<dbReference type="AlphaFoldDB" id="F0SQW1"/>
<dbReference type="EMBL" id="CP002546">
    <property type="protein sequence ID" value="ADY60182.1"/>
    <property type="molecule type" value="Genomic_DNA"/>
</dbReference>
<dbReference type="RefSeq" id="WP_013628906.1">
    <property type="nucleotide sequence ID" value="NC_015174.1"/>
</dbReference>
<dbReference type="PANTHER" id="PTHR33371">
    <property type="entry name" value="INTERMEMBRANE PHOSPHOLIPID TRANSPORT SYSTEM BINDING PROTEIN MLAD-RELATED"/>
    <property type="match status" value="1"/>
</dbReference>
<evidence type="ECO:0000256" key="1">
    <source>
        <dbReference type="SAM" id="MobiDB-lite"/>
    </source>
</evidence>
<sequence>MSDRQLQFRVGLFVLTAMAIGVGLTFQFGNLDSFFEPRYLVGIEFDDLSGVHPGTPVRQSGIPIGEVKDVSVDRKKQKVLVVVEILERYPLAKDARPQLVQSLLGEAHIDFSLGTSPERLDAGALLAGEMPQDPFAAVERLEKQVTETLQVFAETSNEWKAVGHNVNTLIVTNQGSLDDVVEKAALALTELTTTMRKASETLDQTNQFVSDPEMQGAVKDAMTALPKLIQQTEQTVATTQQAVSTLGQTMENLRVATGPLAENSGQLTTKLDASLGQLSRTLAQLEKFSTQLNEGDGSIQRLASDPQLYRNLQLSSASLAALLSNLDPIVSDMRVFSDKVARHPELLGVSGYLKGSTGLKDLPQPQSPTAPAALRARQAGFSETESSGNSMNLRSKR</sequence>
<proteinExistence type="predicted"/>
<feature type="compositionally biased region" description="Polar residues" evidence="1">
    <location>
        <begin position="381"/>
        <end position="397"/>
    </location>
</feature>
<evidence type="ECO:0000313" key="5">
    <source>
        <dbReference type="Proteomes" id="UP000006860"/>
    </source>
</evidence>
<dbReference type="KEGG" id="pbs:Plabr_2582"/>
<dbReference type="OrthoDB" id="260338at2"/>
<protein>
    <submittedName>
        <fullName evidence="4">Mammalian cell entry related domain protein</fullName>
    </submittedName>
</protein>
<evidence type="ECO:0000256" key="2">
    <source>
        <dbReference type="SAM" id="Phobius"/>
    </source>
</evidence>
<accession>F0SQW1</accession>
<feature type="transmembrane region" description="Helical" evidence="2">
    <location>
        <begin position="12"/>
        <end position="29"/>
    </location>
</feature>
<keyword evidence="2" id="KW-0472">Membrane</keyword>
<gene>
    <name evidence="4" type="ordered locus">Plabr_2582</name>
</gene>
<dbReference type="Pfam" id="PF02470">
    <property type="entry name" value="MlaD"/>
    <property type="match status" value="1"/>
</dbReference>
<dbReference type="Proteomes" id="UP000006860">
    <property type="component" value="Chromosome"/>
</dbReference>
<dbReference type="STRING" id="756272.Plabr_2582"/>
<dbReference type="PANTHER" id="PTHR33371:SF4">
    <property type="entry name" value="INTERMEMBRANE PHOSPHOLIPID TRANSPORT SYSTEM BINDING PROTEIN MLAD"/>
    <property type="match status" value="1"/>
</dbReference>
<keyword evidence="2" id="KW-0812">Transmembrane</keyword>
<dbReference type="InterPro" id="IPR052336">
    <property type="entry name" value="MlaD_Phospholipid_Transporter"/>
</dbReference>
<keyword evidence="2" id="KW-1133">Transmembrane helix</keyword>
<feature type="domain" description="Mce/MlaD" evidence="3">
    <location>
        <begin position="39"/>
        <end position="112"/>
    </location>
</feature>
<dbReference type="InterPro" id="IPR003399">
    <property type="entry name" value="Mce/MlaD"/>
</dbReference>
<reference evidence="5" key="1">
    <citation type="submission" date="2011-02" db="EMBL/GenBank/DDBJ databases">
        <title>The complete genome of Planctomyces brasiliensis DSM 5305.</title>
        <authorList>
            <person name="Lucas S."/>
            <person name="Copeland A."/>
            <person name="Lapidus A."/>
            <person name="Bruce D."/>
            <person name="Goodwin L."/>
            <person name="Pitluck S."/>
            <person name="Kyrpides N."/>
            <person name="Mavromatis K."/>
            <person name="Pagani I."/>
            <person name="Ivanova N."/>
            <person name="Ovchinnikova G."/>
            <person name="Lu M."/>
            <person name="Detter J.C."/>
            <person name="Han C."/>
            <person name="Land M."/>
            <person name="Hauser L."/>
            <person name="Markowitz V."/>
            <person name="Cheng J.-F."/>
            <person name="Hugenholtz P."/>
            <person name="Woyke T."/>
            <person name="Wu D."/>
            <person name="Tindall B."/>
            <person name="Pomrenke H.G."/>
            <person name="Brambilla E."/>
            <person name="Klenk H.-P."/>
            <person name="Eisen J.A."/>
        </authorList>
    </citation>
    <scope>NUCLEOTIDE SEQUENCE [LARGE SCALE GENOMIC DNA]</scope>
    <source>
        <strain evidence="5">ATCC 49424 / DSM 5305 / JCM 21570 / NBRC 103401 / IFAM 1448</strain>
    </source>
</reference>
<feature type="region of interest" description="Disordered" evidence="1">
    <location>
        <begin position="358"/>
        <end position="397"/>
    </location>
</feature>
<keyword evidence="5" id="KW-1185">Reference proteome</keyword>
<evidence type="ECO:0000313" key="4">
    <source>
        <dbReference type="EMBL" id="ADY60182.1"/>
    </source>
</evidence>